<evidence type="ECO:0000256" key="3">
    <source>
        <dbReference type="ARBA" id="ARBA00023163"/>
    </source>
</evidence>
<dbReference type="InterPro" id="IPR018062">
    <property type="entry name" value="HTH_AraC-typ_CS"/>
</dbReference>
<accession>A0ABW0I554</accession>
<keyword evidence="1" id="KW-0805">Transcription regulation</keyword>
<dbReference type="PROSITE" id="PS01124">
    <property type="entry name" value="HTH_ARAC_FAMILY_2"/>
    <property type="match status" value="1"/>
</dbReference>
<feature type="domain" description="HTH araC/xylS-type" evidence="5">
    <location>
        <begin position="649"/>
        <end position="748"/>
    </location>
</feature>
<dbReference type="InterPro" id="IPR018060">
    <property type="entry name" value="HTH_AraC"/>
</dbReference>
<keyword evidence="3" id="KW-0804">Transcription</keyword>
<evidence type="ECO:0000259" key="5">
    <source>
        <dbReference type="PROSITE" id="PS01124"/>
    </source>
</evidence>
<comment type="caution">
    <text evidence="6">The sequence shown here is derived from an EMBL/GenBank/DDBJ whole genome shotgun (WGS) entry which is preliminary data.</text>
</comment>
<evidence type="ECO:0000256" key="4">
    <source>
        <dbReference type="SAM" id="Phobius"/>
    </source>
</evidence>
<keyword evidence="4" id="KW-0472">Membrane</keyword>
<dbReference type="Gene3D" id="1.10.10.60">
    <property type="entry name" value="Homeodomain-like"/>
    <property type="match status" value="2"/>
</dbReference>
<evidence type="ECO:0000313" key="7">
    <source>
        <dbReference type="Proteomes" id="UP001596113"/>
    </source>
</evidence>
<proteinExistence type="predicted"/>
<gene>
    <name evidence="6" type="ORF">ACFPOF_32800</name>
</gene>
<dbReference type="SUPFAM" id="SSF46689">
    <property type="entry name" value="Homeodomain-like"/>
    <property type="match status" value="2"/>
</dbReference>
<dbReference type="PROSITE" id="PS00041">
    <property type="entry name" value="HTH_ARAC_FAMILY_1"/>
    <property type="match status" value="1"/>
</dbReference>
<name>A0ABW0I554_9BACL</name>
<organism evidence="6 7">
    <name type="scientific">Cohnella soli</name>
    <dbReference type="NCBI Taxonomy" id="425005"/>
    <lineage>
        <taxon>Bacteria</taxon>
        <taxon>Bacillati</taxon>
        <taxon>Bacillota</taxon>
        <taxon>Bacilli</taxon>
        <taxon>Bacillales</taxon>
        <taxon>Paenibacillaceae</taxon>
        <taxon>Cohnella</taxon>
    </lineage>
</organism>
<keyword evidence="7" id="KW-1185">Reference proteome</keyword>
<sequence>MDFIRGETIHEKYMKKRLFTRVFLSVILSVVITIVALTTILYQYFVNIIMQQTYTMMSKDLQLAGQNTDNLVESASQTSLRIYNDALISKLTYAAGSENSDVRAALAQLDYYRAIHPYIDSIYVFNGPASTFYVSSSKVSNAINDADVFYDRHVIDNYANYQNLNPVPRVINDPSQKHDPDIVYSFMYFGAYESVKRPDYAVVINVSSDWVDRTMNGKSGEDGNKMYILDAEGRVVSGNPEYPFMKEMSGEPFMRSIRSDGAKDGYIIGEAGGTKSVVAYLHLSSCDWVYIQETPYRQIIAKVDKLRTNTMLTSLIILVTGLLVSLLIFQLFYRPVNKIVSRLRKLESQSQESVHTLKQHFLREWVSKQDKADPKTLRNKIDEYGIKVDLIDGDVLLVLLKIDEYKKHYENYGHKDRQLLQYALLNVAEEVCSRTFAMETVKMNDGQVLLILDVSAESEKDDTRIKVMKSLAETQESIKEYLKISVSIVIGSLTQSDEGIVAHYNELLEASLHTFIYGRGCIIDTGEVAGFKSNRLEYPDQQEKALIEQLMSGKINECKSTYLDTIRDSHSQPYSVFMMNVTRLLYAIDSAVETIQSNGMLSFHASFVKLIYDGSETLDELNEKVLELLDKIDSLLKSRKNTNSDILIHKIVELIHTDYMNPDLSVEYFANMIKMSPTHLSRLFKQHTPETINGYTNRVRMEKAKELLGNTDDTIDQIALKVGFSSTTYFFKCFKKYYGVTPGELRLKHHFRDKL</sequence>
<dbReference type="Proteomes" id="UP001596113">
    <property type="component" value="Unassembled WGS sequence"/>
</dbReference>
<dbReference type="InterPro" id="IPR009057">
    <property type="entry name" value="Homeodomain-like_sf"/>
</dbReference>
<dbReference type="InterPro" id="IPR020449">
    <property type="entry name" value="Tscrpt_reg_AraC-type_HTH"/>
</dbReference>
<feature type="transmembrane region" description="Helical" evidence="4">
    <location>
        <begin position="21"/>
        <end position="45"/>
    </location>
</feature>
<dbReference type="Pfam" id="PF12833">
    <property type="entry name" value="HTH_18"/>
    <property type="match status" value="1"/>
</dbReference>
<evidence type="ECO:0000256" key="2">
    <source>
        <dbReference type="ARBA" id="ARBA00023125"/>
    </source>
</evidence>
<evidence type="ECO:0000313" key="6">
    <source>
        <dbReference type="EMBL" id="MFC5407536.1"/>
    </source>
</evidence>
<dbReference type="PRINTS" id="PR00032">
    <property type="entry name" value="HTHARAC"/>
</dbReference>
<dbReference type="PANTHER" id="PTHR43280:SF2">
    <property type="entry name" value="HTH-TYPE TRANSCRIPTIONAL REGULATOR EXSA"/>
    <property type="match status" value="1"/>
</dbReference>
<reference evidence="7" key="1">
    <citation type="journal article" date="2019" name="Int. J. Syst. Evol. Microbiol.">
        <title>The Global Catalogue of Microorganisms (GCM) 10K type strain sequencing project: providing services to taxonomists for standard genome sequencing and annotation.</title>
        <authorList>
            <consortium name="The Broad Institute Genomics Platform"/>
            <consortium name="The Broad Institute Genome Sequencing Center for Infectious Disease"/>
            <person name="Wu L."/>
            <person name="Ma J."/>
        </authorList>
    </citation>
    <scope>NUCLEOTIDE SEQUENCE [LARGE SCALE GENOMIC DNA]</scope>
    <source>
        <strain evidence="7">CGMCC 1.18575</strain>
    </source>
</reference>
<dbReference type="SMART" id="SM00342">
    <property type="entry name" value="HTH_ARAC"/>
    <property type="match status" value="1"/>
</dbReference>
<keyword evidence="2" id="KW-0238">DNA-binding</keyword>
<evidence type="ECO:0000256" key="1">
    <source>
        <dbReference type="ARBA" id="ARBA00023015"/>
    </source>
</evidence>
<protein>
    <submittedName>
        <fullName evidence="6">AraC family transcriptional regulator</fullName>
    </submittedName>
</protein>
<dbReference type="EMBL" id="JBHSMI010000067">
    <property type="protein sequence ID" value="MFC5407536.1"/>
    <property type="molecule type" value="Genomic_DNA"/>
</dbReference>
<keyword evidence="4" id="KW-1133">Transmembrane helix</keyword>
<feature type="transmembrane region" description="Helical" evidence="4">
    <location>
        <begin position="311"/>
        <end position="333"/>
    </location>
</feature>
<keyword evidence="4" id="KW-0812">Transmembrane</keyword>
<dbReference type="RefSeq" id="WP_378140286.1">
    <property type="nucleotide sequence ID" value="NZ_JBHSMI010000067.1"/>
</dbReference>
<dbReference type="PANTHER" id="PTHR43280">
    <property type="entry name" value="ARAC-FAMILY TRANSCRIPTIONAL REGULATOR"/>
    <property type="match status" value="1"/>
</dbReference>